<dbReference type="InterPro" id="IPR034422">
    <property type="entry name" value="HydE/PylB-like"/>
</dbReference>
<accession>A5D3M6</accession>
<dbReference type="GO" id="GO:0051539">
    <property type="term" value="F:4 iron, 4 sulfur cluster binding"/>
    <property type="evidence" value="ECO:0007669"/>
    <property type="project" value="UniProtKB-KW"/>
</dbReference>
<dbReference type="InterPro" id="IPR013785">
    <property type="entry name" value="Aldolase_TIM"/>
</dbReference>
<dbReference type="Pfam" id="PF04055">
    <property type="entry name" value="Radical_SAM"/>
    <property type="match status" value="1"/>
</dbReference>
<sequence length="359" mass="39361">MRTDFVRALERAANLEELSRDELAVLISADEEESAALFDCADMMRSRFMGDEVHLRGIIEFSNICSSNCYYCGLRKGNTALKRYRMSKAEILESARKAAVLGCRTIVLQSGEDRSYPAGLLAEIVAEIKSELDVAITLSVGERPREDYALWREAGADRYLLKHETCDGKLFSELRPGTVLEERLQRLAWLRELGYQVGSGNMVGLPGQTVETLAGDIVLMREMEVEMAGIGPFVPNRQTPLGSCPGGTLELTLKTLAAARLALPRTHLPATTATATIDALGRVKALRCGANVIMPNMTPLKYRASYSIYPGKTGLEDTPEESYAKAVRMVESAGRKVGTGYGHSLRHLEKKAEAQAQAV</sequence>
<evidence type="ECO:0000256" key="7">
    <source>
        <dbReference type="PIRSR" id="PIRSR004762-1"/>
    </source>
</evidence>
<dbReference type="InterPro" id="IPR006638">
    <property type="entry name" value="Elp3/MiaA/NifB-like_rSAM"/>
</dbReference>
<dbReference type="EMBL" id="AP009389">
    <property type="protein sequence ID" value="BAF59164.1"/>
    <property type="molecule type" value="Genomic_DNA"/>
</dbReference>
<evidence type="ECO:0000256" key="1">
    <source>
        <dbReference type="ARBA" id="ARBA00022485"/>
    </source>
</evidence>
<dbReference type="InterPro" id="IPR024021">
    <property type="entry name" value="FeFe-hyd_HydE_rSAM"/>
</dbReference>
<feature type="binding site" evidence="8">
    <location>
        <position position="164"/>
    </location>
    <ligand>
        <name>S-adenosyl-L-methionine</name>
        <dbReference type="ChEBI" id="CHEBI:59789"/>
    </ligand>
</feature>
<protein>
    <submittedName>
        <fullName evidence="10">Biotin synthase and related enzymes</fullName>
    </submittedName>
</protein>
<feature type="binding site" evidence="7">
    <location>
        <position position="65"/>
    </location>
    <ligand>
        <name>[4Fe-4S] cluster</name>
        <dbReference type="ChEBI" id="CHEBI:49883"/>
        <note>4Fe-4S-S-AdoMet</note>
    </ligand>
</feature>
<dbReference type="Gene3D" id="3.20.20.70">
    <property type="entry name" value="Aldolase class I"/>
    <property type="match status" value="1"/>
</dbReference>
<dbReference type="PANTHER" id="PTHR43726">
    <property type="entry name" value="3-METHYLORNITHINE SYNTHASE"/>
    <property type="match status" value="1"/>
</dbReference>
<dbReference type="PROSITE" id="PS51918">
    <property type="entry name" value="RADICAL_SAM"/>
    <property type="match status" value="1"/>
</dbReference>
<dbReference type="SUPFAM" id="SSF102114">
    <property type="entry name" value="Radical SAM enzymes"/>
    <property type="match status" value="1"/>
</dbReference>
<dbReference type="CDD" id="cd01335">
    <property type="entry name" value="Radical_SAM"/>
    <property type="match status" value="1"/>
</dbReference>
<organism evidence="10 11">
    <name type="scientific">Pelotomaculum thermopropionicum (strain DSM 13744 / JCM 10971 / SI)</name>
    <dbReference type="NCBI Taxonomy" id="370438"/>
    <lineage>
        <taxon>Bacteria</taxon>
        <taxon>Bacillati</taxon>
        <taxon>Bacillota</taxon>
        <taxon>Clostridia</taxon>
        <taxon>Eubacteriales</taxon>
        <taxon>Desulfotomaculaceae</taxon>
        <taxon>Pelotomaculum</taxon>
    </lineage>
</organism>
<dbReference type="SFLD" id="SFLDG01082">
    <property type="entry name" value="B12-binding_domain_containing"/>
    <property type="match status" value="1"/>
</dbReference>
<dbReference type="GO" id="GO:0042364">
    <property type="term" value="P:water-soluble vitamin biosynthetic process"/>
    <property type="evidence" value="ECO:0007669"/>
    <property type="project" value="UniProtKB-ARBA"/>
</dbReference>
<feature type="binding site" evidence="8">
    <location>
        <position position="175"/>
    </location>
    <ligand>
        <name>S-adenosyl-L-methionine</name>
        <dbReference type="ChEBI" id="CHEBI:59789"/>
    </ligand>
</feature>
<dbReference type="AlphaFoldDB" id="A5D3M6"/>
<feature type="binding site" evidence="7">
    <location>
        <position position="72"/>
    </location>
    <ligand>
        <name>[4Fe-4S] cluster</name>
        <dbReference type="ChEBI" id="CHEBI:49883"/>
        <note>4Fe-4S-S-AdoMet</note>
    </ligand>
</feature>
<feature type="binding site" evidence="8">
    <location>
        <position position="183"/>
    </location>
    <ligand>
        <name>S-adenosyl-L-methionine</name>
        <dbReference type="ChEBI" id="CHEBI:59789"/>
    </ligand>
</feature>
<evidence type="ECO:0000313" key="11">
    <source>
        <dbReference type="Proteomes" id="UP000006556"/>
    </source>
</evidence>
<evidence type="ECO:0000259" key="9">
    <source>
        <dbReference type="PROSITE" id="PS51918"/>
    </source>
</evidence>
<dbReference type="SMART" id="SM00729">
    <property type="entry name" value="Elp3"/>
    <property type="match status" value="1"/>
</dbReference>
<keyword evidence="4 7" id="KW-0408">Iron</keyword>
<evidence type="ECO:0000256" key="5">
    <source>
        <dbReference type="ARBA" id="ARBA00023014"/>
    </source>
</evidence>
<dbReference type="KEGG" id="pth:PTH_0983"/>
<dbReference type="SMART" id="SM00876">
    <property type="entry name" value="BATS"/>
    <property type="match status" value="1"/>
</dbReference>
<dbReference type="SFLD" id="SFLDF00348">
    <property type="entry name" value="FeFe_hydrogenase_maturase_(Hyd"/>
    <property type="match status" value="1"/>
</dbReference>
<keyword evidence="11" id="KW-1185">Reference proteome</keyword>
<dbReference type="InterPro" id="IPR007197">
    <property type="entry name" value="rSAM"/>
</dbReference>
<dbReference type="GO" id="GO:0044272">
    <property type="term" value="P:sulfur compound biosynthetic process"/>
    <property type="evidence" value="ECO:0007669"/>
    <property type="project" value="UniProtKB-ARBA"/>
</dbReference>
<proteinExistence type="predicted"/>
<dbReference type="GO" id="GO:0016740">
    <property type="term" value="F:transferase activity"/>
    <property type="evidence" value="ECO:0007669"/>
    <property type="project" value="TreeGrafter"/>
</dbReference>
<dbReference type="PIRSF" id="PIRSF004762">
    <property type="entry name" value="CHP00423"/>
    <property type="match status" value="1"/>
</dbReference>
<name>A5D3M6_PELTS</name>
<feature type="binding site" evidence="8">
    <location>
        <position position="139"/>
    </location>
    <ligand>
        <name>(3R)-3-methyl-D-ornithine</name>
        <dbReference type="ChEBI" id="CHEBI:64642"/>
    </ligand>
</feature>
<evidence type="ECO:0000256" key="8">
    <source>
        <dbReference type="PIRSR" id="PIRSR004762-2"/>
    </source>
</evidence>
<keyword evidence="1 7" id="KW-0004">4Fe-4S</keyword>
<keyword evidence="2 7" id="KW-0949">S-adenosyl-L-methionine</keyword>
<dbReference type="GO" id="GO:0046872">
    <property type="term" value="F:metal ion binding"/>
    <property type="evidence" value="ECO:0007669"/>
    <property type="project" value="UniProtKB-KW"/>
</dbReference>
<feature type="binding site" evidence="7">
    <location>
        <position position="69"/>
    </location>
    <ligand>
        <name>[4Fe-4S] cluster</name>
        <dbReference type="ChEBI" id="CHEBI:49883"/>
        <note>4Fe-4S-S-AdoMet</note>
    </ligand>
</feature>
<evidence type="ECO:0000256" key="4">
    <source>
        <dbReference type="ARBA" id="ARBA00023004"/>
    </source>
</evidence>
<dbReference type="HOGENOM" id="CLU_033172_0_1_9"/>
<keyword evidence="3" id="KW-0479">Metal-binding</keyword>
<dbReference type="PANTHER" id="PTHR43726:SF1">
    <property type="entry name" value="BIOTIN SYNTHASE"/>
    <property type="match status" value="1"/>
</dbReference>
<dbReference type="eggNOG" id="COG0502">
    <property type="taxonomic scope" value="Bacteria"/>
</dbReference>
<comment type="cofactor">
    <cofactor evidence="7">
        <name>[4Fe-4S] cluster</name>
        <dbReference type="ChEBI" id="CHEBI:49883"/>
    </cofactor>
    <text evidence="7">Binds 1 [4Fe-4S] cluster. The cluster is coordinated with 3 cysteines and an exchangeable S-adenosyl-L-methionine.</text>
</comment>
<dbReference type="InterPro" id="IPR010722">
    <property type="entry name" value="BATS_dom"/>
</dbReference>
<comment type="cofactor">
    <cofactor evidence="6">
        <name>[2Fe-2S] cluster</name>
        <dbReference type="ChEBI" id="CHEBI:190135"/>
    </cofactor>
</comment>
<evidence type="ECO:0000256" key="3">
    <source>
        <dbReference type="ARBA" id="ARBA00022723"/>
    </source>
</evidence>
<gene>
    <name evidence="10" type="primary">BioB</name>
    <name evidence="10" type="ordered locus">PTH_0983</name>
</gene>
<evidence type="ECO:0000256" key="2">
    <source>
        <dbReference type="ARBA" id="ARBA00022691"/>
    </source>
</evidence>
<dbReference type="SFLD" id="SFLDG01060">
    <property type="entry name" value="BATS_domain_containing"/>
    <property type="match status" value="1"/>
</dbReference>
<evidence type="ECO:0000256" key="6">
    <source>
        <dbReference type="ARBA" id="ARBA00034078"/>
    </source>
</evidence>
<reference evidence="11" key="1">
    <citation type="journal article" date="2008" name="Genome Res.">
        <title>The genome of Pelotomaculum thermopropionicum reveals niche-associated evolution in anaerobic microbiota.</title>
        <authorList>
            <person name="Kosaka T."/>
            <person name="Kato S."/>
            <person name="Shimoyama T."/>
            <person name="Ishii S."/>
            <person name="Abe T."/>
            <person name="Watanabe K."/>
        </authorList>
    </citation>
    <scope>NUCLEOTIDE SEQUENCE [LARGE SCALE GENOMIC DNA]</scope>
    <source>
        <strain evidence="11">DSM 13744 / JCM 10971 / SI</strain>
    </source>
</reference>
<keyword evidence="5 7" id="KW-0411">Iron-sulfur</keyword>
<dbReference type="STRING" id="370438.PTH_0983"/>
<feature type="domain" description="Radical SAM core" evidence="9">
    <location>
        <begin position="51"/>
        <end position="278"/>
    </location>
</feature>
<dbReference type="Proteomes" id="UP000006556">
    <property type="component" value="Chromosome"/>
</dbReference>
<dbReference type="SFLD" id="SFLDS00029">
    <property type="entry name" value="Radical_SAM"/>
    <property type="match status" value="1"/>
</dbReference>
<dbReference type="NCBIfam" id="TIGR03956">
    <property type="entry name" value="rSAM_HydE"/>
    <property type="match status" value="1"/>
</dbReference>
<dbReference type="SFLD" id="SFLDG01280">
    <property type="entry name" value="HydE/PylB-like"/>
    <property type="match status" value="1"/>
</dbReference>
<dbReference type="InterPro" id="IPR058240">
    <property type="entry name" value="rSAM_sf"/>
</dbReference>
<evidence type="ECO:0000313" key="10">
    <source>
        <dbReference type="EMBL" id="BAF59164.1"/>
    </source>
</evidence>